<feature type="transmembrane region" description="Helical" evidence="1">
    <location>
        <begin position="96"/>
        <end position="115"/>
    </location>
</feature>
<gene>
    <name evidence="2" type="ORF">SDC9_117011</name>
</gene>
<dbReference type="EMBL" id="VSSQ01023247">
    <property type="protein sequence ID" value="MPM70060.1"/>
    <property type="molecule type" value="Genomic_DNA"/>
</dbReference>
<sequence length="119" mass="13705">MKKFLSTETLIRSIIVIVLIAFASTKYYFINVVFGLMIVFGMTLFGASMVRLYQEITNYYRTKTWEMSQIKTIILVSLVILIPITFLILLTPNLKIYSFLIVGIGLVVLLIYDLIKKLI</sequence>
<reference evidence="2" key="1">
    <citation type="submission" date="2019-08" db="EMBL/GenBank/DDBJ databases">
        <authorList>
            <person name="Kucharzyk K."/>
            <person name="Murdoch R.W."/>
            <person name="Higgins S."/>
            <person name="Loffler F."/>
        </authorList>
    </citation>
    <scope>NUCLEOTIDE SEQUENCE</scope>
</reference>
<name>A0A645BX55_9ZZZZ</name>
<feature type="transmembrane region" description="Helical" evidence="1">
    <location>
        <begin position="34"/>
        <end position="53"/>
    </location>
</feature>
<dbReference type="AlphaFoldDB" id="A0A645BX55"/>
<accession>A0A645BX55</accession>
<proteinExistence type="predicted"/>
<evidence type="ECO:0000256" key="1">
    <source>
        <dbReference type="SAM" id="Phobius"/>
    </source>
</evidence>
<keyword evidence="1" id="KW-0812">Transmembrane</keyword>
<keyword evidence="1" id="KW-0472">Membrane</keyword>
<feature type="transmembrane region" description="Helical" evidence="1">
    <location>
        <begin position="73"/>
        <end position="90"/>
    </location>
</feature>
<keyword evidence="1" id="KW-1133">Transmembrane helix</keyword>
<comment type="caution">
    <text evidence="2">The sequence shown here is derived from an EMBL/GenBank/DDBJ whole genome shotgun (WGS) entry which is preliminary data.</text>
</comment>
<organism evidence="2">
    <name type="scientific">bioreactor metagenome</name>
    <dbReference type="NCBI Taxonomy" id="1076179"/>
    <lineage>
        <taxon>unclassified sequences</taxon>
        <taxon>metagenomes</taxon>
        <taxon>ecological metagenomes</taxon>
    </lineage>
</organism>
<evidence type="ECO:0000313" key="2">
    <source>
        <dbReference type="EMBL" id="MPM70060.1"/>
    </source>
</evidence>
<feature type="transmembrane region" description="Helical" evidence="1">
    <location>
        <begin position="9"/>
        <end position="28"/>
    </location>
</feature>
<protein>
    <submittedName>
        <fullName evidence="2">Uncharacterized protein</fullName>
    </submittedName>
</protein>